<evidence type="ECO:0000256" key="1">
    <source>
        <dbReference type="SAM" id="MobiDB-lite"/>
    </source>
</evidence>
<dbReference type="AlphaFoldDB" id="A0A150LLR9"/>
<dbReference type="EMBL" id="LQYT01000082">
    <property type="protein sequence ID" value="KYD13267.1"/>
    <property type="molecule type" value="Genomic_DNA"/>
</dbReference>
<feature type="compositionally biased region" description="Polar residues" evidence="1">
    <location>
        <begin position="1"/>
        <end position="14"/>
    </location>
</feature>
<sequence>MGKTYPLQQVNDQRSLAFEGGTERKRGRKESKSNEKEGYAFVE</sequence>
<organism evidence="2 3">
    <name type="scientific">Caldibacillus debilis</name>
    <dbReference type="NCBI Taxonomy" id="301148"/>
    <lineage>
        <taxon>Bacteria</taxon>
        <taxon>Bacillati</taxon>
        <taxon>Bacillota</taxon>
        <taxon>Bacilli</taxon>
        <taxon>Bacillales</taxon>
        <taxon>Bacillaceae</taxon>
        <taxon>Caldibacillus</taxon>
    </lineage>
</organism>
<feature type="compositionally biased region" description="Basic and acidic residues" evidence="1">
    <location>
        <begin position="30"/>
        <end position="43"/>
    </location>
</feature>
<dbReference type="Proteomes" id="UP000075683">
    <property type="component" value="Unassembled WGS sequence"/>
</dbReference>
<accession>A0A150LLR9</accession>
<feature type="region of interest" description="Disordered" evidence="1">
    <location>
        <begin position="1"/>
        <end position="43"/>
    </location>
</feature>
<gene>
    <name evidence="2" type="ORF">B4135_2930</name>
</gene>
<comment type="caution">
    <text evidence="2">The sequence shown here is derived from an EMBL/GenBank/DDBJ whole genome shotgun (WGS) entry which is preliminary data.</text>
</comment>
<dbReference type="STRING" id="301148.B4135_2930"/>
<protein>
    <submittedName>
        <fullName evidence="2">Uncharacterized protein</fullName>
    </submittedName>
</protein>
<evidence type="ECO:0000313" key="2">
    <source>
        <dbReference type="EMBL" id="KYD13267.1"/>
    </source>
</evidence>
<name>A0A150LLR9_9BACI</name>
<proteinExistence type="predicted"/>
<evidence type="ECO:0000313" key="3">
    <source>
        <dbReference type="Proteomes" id="UP000075683"/>
    </source>
</evidence>
<reference evidence="2 3" key="1">
    <citation type="submission" date="2016-01" db="EMBL/GenBank/DDBJ databases">
        <title>Draft Genome Sequences of Seven Thermophilic Sporeformers Isolated from Foods.</title>
        <authorList>
            <person name="Berendsen E.M."/>
            <person name="Wells-Bennik M.H."/>
            <person name="Krawcyk A.O."/>
            <person name="De Jong A."/>
            <person name="Holsappel S."/>
            <person name="Eijlander R.T."/>
            <person name="Kuipers O.P."/>
        </authorList>
    </citation>
    <scope>NUCLEOTIDE SEQUENCE [LARGE SCALE GENOMIC DNA]</scope>
    <source>
        <strain evidence="2 3">B4135</strain>
    </source>
</reference>